<dbReference type="SUPFAM" id="SSF53163">
    <property type="entry name" value="HybD-like"/>
    <property type="match status" value="1"/>
</dbReference>
<dbReference type="InterPro" id="IPR023430">
    <property type="entry name" value="Pept_HybD-like_dom_sf"/>
</dbReference>
<keyword evidence="1 3" id="KW-0645">Protease</keyword>
<sequence length="327" mass="35376">MNLDFYKAFNIHVDLAVEAHEIVRGETGREIPGVIVDREKYENTTVTIVKIVEEDAEQLMGKPRGNYITIEAPALRDNNREAQQEVAEVLAEKLKSLFNLPENANILLVGLGNWNATPDALGPKVINQSMVTRHLYKYAPEELQGGLRSVSALAPGVLGITGIETAEIIKGVVEKIKPELIIVVDSLAAGSVERIATTIQIADTGISPGSGIGNKRSGINLETMGVPVIAVGIPTVVNAAVIAQVTVEHFLEKLQNTPVLNQIYKNLRPDFTHQVINDVLQPFAGNLTVTPKEIDALILNTSKIVAGGISMALHPAIGLEEYNMYLN</sequence>
<dbReference type="InterPro" id="IPR005080">
    <property type="entry name" value="Peptidase_A25"/>
</dbReference>
<reference evidence="3" key="1">
    <citation type="submission" date="2019-03" db="EMBL/GenBank/DDBJ databases">
        <authorList>
            <person name="Hao L."/>
        </authorList>
    </citation>
    <scope>NUCLEOTIDE SEQUENCE</scope>
</reference>
<dbReference type="Gene3D" id="3.40.50.1450">
    <property type="entry name" value="HybD-like"/>
    <property type="match status" value="1"/>
</dbReference>
<gene>
    <name evidence="3" type="primary">gpr</name>
    <name evidence="3" type="ORF">SCFA_60001</name>
</gene>
<keyword evidence="2 3" id="KW-0378">Hydrolase</keyword>
<protein>
    <submittedName>
        <fullName evidence="3">Germination protease</fullName>
        <ecNumber evidence="3">3.4.24.78</ecNumber>
    </submittedName>
</protein>
<dbReference type="EMBL" id="CAADRN010000361">
    <property type="protein sequence ID" value="VFU18809.1"/>
    <property type="molecule type" value="Genomic_DNA"/>
</dbReference>
<accession>A0A485M5Q6</accession>
<dbReference type="HAMAP" id="MF_00626">
    <property type="entry name" value="Germination_prot"/>
    <property type="match status" value="1"/>
</dbReference>
<proteinExistence type="inferred from homology"/>
<dbReference type="Pfam" id="PF03418">
    <property type="entry name" value="Peptidase_A25"/>
    <property type="match status" value="2"/>
</dbReference>
<dbReference type="EC" id="3.4.24.78" evidence="3"/>
<organism evidence="3">
    <name type="scientific">anaerobic digester metagenome</name>
    <dbReference type="NCBI Taxonomy" id="1263854"/>
    <lineage>
        <taxon>unclassified sequences</taxon>
        <taxon>metagenomes</taxon>
        <taxon>ecological metagenomes</taxon>
    </lineage>
</organism>
<name>A0A485M5Q6_9ZZZZ</name>
<evidence type="ECO:0000313" key="3">
    <source>
        <dbReference type="EMBL" id="VFU18809.1"/>
    </source>
</evidence>
<dbReference type="AlphaFoldDB" id="A0A485M5Q6"/>
<evidence type="ECO:0000256" key="1">
    <source>
        <dbReference type="ARBA" id="ARBA00022670"/>
    </source>
</evidence>
<dbReference type="GO" id="GO:0006508">
    <property type="term" value="P:proteolysis"/>
    <property type="evidence" value="ECO:0007669"/>
    <property type="project" value="UniProtKB-KW"/>
</dbReference>
<evidence type="ECO:0000256" key="2">
    <source>
        <dbReference type="ARBA" id="ARBA00022801"/>
    </source>
</evidence>
<dbReference type="GO" id="GO:0009847">
    <property type="term" value="P:spore germination"/>
    <property type="evidence" value="ECO:0007669"/>
    <property type="project" value="InterPro"/>
</dbReference>
<dbReference type="NCBIfam" id="TIGR01441">
    <property type="entry name" value="GPR"/>
    <property type="match status" value="1"/>
</dbReference>
<dbReference type="PIRSF" id="PIRSF019549">
    <property type="entry name" value="Peptidase_A25"/>
    <property type="match status" value="1"/>
</dbReference>
<dbReference type="GO" id="GO:0008233">
    <property type="term" value="F:peptidase activity"/>
    <property type="evidence" value="ECO:0007669"/>
    <property type="project" value="UniProtKB-KW"/>
</dbReference>